<dbReference type="EMBL" id="JBGFUD010002694">
    <property type="protein sequence ID" value="MFH4977888.1"/>
    <property type="molecule type" value="Genomic_DNA"/>
</dbReference>
<comment type="caution">
    <text evidence="3">The sequence shown here is derived from an EMBL/GenBank/DDBJ whole genome shotgun (WGS) entry which is preliminary data.</text>
</comment>
<protein>
    <submittedName>
        <fullName evidence="3">Uncharacterized protein</fullName>
    </submittedName>
</protein>
<organism evidence="3 4">
    <name type="scientific">Gnathostoma spinigerum</name>
    <dbReference type="NCBI Taxonomy" id="75299"/>
    <lineage>
        <taxon>Eukaryota</taxon>
        <taxon>Metazoa</taxon>
        <taxon>Ecdysozoa</taxon>
        <taxon>Nematoda</taxon>
        <taxon>Chromadorea</taxon>
        <taxon>Rhabditida</taxon>
        <taxon>Spirurina</taxon>
        <taxon>Gnathostomatomorpha</taxon>
        <taxon>Gnathostomatoidea</taxon>
        <taxon>Gnathostomatidae</taxon>
        <taxon>Gnathostoma</taxon>
    </lineage>
</organism>
<evidence type="ECO:0000256" key="1">
    <source>
        <dbReference type="SAM" id="Phobius"/>
    </source>
</evidence>
<reference evidence="3 4" key="1">
    <citation type="submission" date="2024-08" db="EMBL/GenBank/DDBJ databases">
        <title>Gnathostoma spinigerum genome.</title>
        <authorList>
            <person name="Gonzalez-Bertolin B."/>
            <person name="Monzon S."/>
            <person name="Zaballos A."/>
            <person name="Jimenez P."/>
            <person name="Dekumyoy P."/>
            <person name="Varona S."/>
            <person name="Cuesta I."/>
            <person name="Sumanam S."/>
            <person name="Adisakwattana P."/>
            <person name="Gasser R.B."/>
            <person name="Hernandez-Gonzalez A."/>
            <person name="Young N.D."/>
            <person name="Perteguer M.J."/>
        </authorList>
    </citation>
    <scope>NUCLEOTIDE SEQUENCE [LARGE SCALE GENOMIC DNA]</scope>
    <source>
        <strain evidence="3">AL3</strain>
        <tissue evidence="3">Liver</tissue>
    </source>
</reference>
<name>A0ABD6ECY9_9BILA</name>
<dbReference type="AlphaFoldDB" id="A0ABD6ECY9"/>
<evidence type="ECO:0000313" key="4">
    <source>
        <dbReference type="Proteomes" id="UP001608902"/>
    </source>
</evidence>
<proteinExistence type="predicted"/>
<dbReference type="Proteomes" id="UP001608902">
    <property type="component" value="Unassembled WGS sequence"/>
</dbReference>
<keyword evidence="1" id="KW-0472">Membrane</keyword>
<sequence>MSVSGARCTSSIIFLIFLPTHLSAASDWYSNKEGTYVYHRTPLRAATIDVPRIYHYDNLTHCQAVCEVQCETTQVVNNDQEQRLQHTCRRRKPPPISALSSLYQNGSMKYLVAVGLIGVLIIFFLSCCWFSCYGISGCNRKDSHLKHSSNDPLVNGEFREILDAKDIGYLKNELSRRAIVV</sequence>
<keyword evidence="2" id="KW-0732">Signal</keyword>
<keyword evidence="4" id="KW-1185">Reference proteome</keyword>
<keyword evidence="1" id="KW-1133">Transmembrane helix</keyword>
<keyword evidence="1" id="KW-0812">Transmembrane</keyword>
<gene>
    <name evidence="3" type="ORF">AB6A40_004597</name>
</gene>
<evidence type="ECO:0000313" key="3">
    <source>
        <dbReference type="EMBL" id="MFH4977888.1"/>
    </source>
</evidence>
<accession>A0ABD6ECY9</accession>
<feature type="transmembrane region" description="Helical" evidence="1">
    <location>
        <begin position="110"/>
        <end position="136"/>
    </location>
</feature>
<feature type="signal peptide" evidence="2">
    <location>
        <begin position="1"/>
        <end position="25"/>
    </location>
</feature>
<evidence type="ECO:0000256" key="2">
    <source>
        <dbReference type="SAM" id="SignalP"/>
    </source>
</evidence>
<feature type="chain" id="PRO_5044758294" evidence="2">
    <location>
        <begin position="26"/>
        <end position="181"/>
    </location>
</feature>